<gene>
    <name evidence="6" type="ORF">WKW82_12305</name>
</gene>
<evidence type="ECO:0000313" key="7">
    <source>
        <dbReference type="Proteomes" id="UP001385892"/>
    </source>
</evidence>
<dbReference type="RefSeq" id="WP_340342572.1">
    <property type="nucleotide sequence ID" value="NZ_JBBKZT010000005.1"/>
</dbReference>
<evidence type="ECO:0000256" key="5">
    <source>
        <dbReference type="ARBA" id="ARBA00023221"/>
    </source>
</evidence>
<proteinExistence type="inferred from homology"/>
<accession>A0ABU8WJ64</accession>
<dbReference type="NCBIfam" id="NF005559">
    <property type="entry name" value="PRK07231.1"/>
    <property type="match status" value="1"/>
</dbReference>
<reference evidence="6 7" key="1">
    <citation type="submission" date="2024-03" db="EMBL/GenBank/DDBJ databases">
        <title>Novel species of the genus Variovorax.</title>
        <authorList>
            <person name="Liu Q."/>
            <person name="Xin Y.-H."/>
        </authorList>
    </citation>
    <scope>NUCLEOTIDE SEQUENCE [LARGE SCALE GENOMIC DNA]</scope>
    <source>
        <strain evidence="6 7">KACC 18900</strain>
    </source>
</reference>
<keyword evidence="7" id="KW-1185">Reference proteome</keyword>
<dbReference type="PANTHER" id="PTHR43180">
    <property type="entry name" value="3-OXOACYL-(ACYL-CARRIER-PROTEIN) REDUCTASE (AFU_ORTHOLOGUE AFUA_6G11210)"/>
    <property type="match status" value="1"/>
</dbReference>
<keyword evidence="2 6" id="KW-0560">Oxidoreductase</keyword>
<dbReference type="InterPro" id="IPR020904">
    <property type="entry name" value="Sc_DH/Rdtase_CS"/>
</dbReference>
<dbReference type="SUPFAM" id="SSF51735">
    <property type="entry name" value="NAD(P)-binding Rossmann-fold domains"/>
    <property type="match status" value="1"/>
</dbReference>
<protein>
    <submittedName>
        <fullName evidence="6">Glucose 1-dehydrogenase</fullName>
        <ecNumber evidence="6">1.1.1.47</ecNumber>
    </submittedName>
</protein>
<comment type="caution">
    <text evidence="6">The sequence shown here is derived from an EMBL/GenBank/DDBJ whole genome shotgun (WGS) entry which is preliminary data.</text>
</comment>
<dbReference type="PRINTS" id="PR00080">
    <property type="entry name" value="SDRFAMILY"/>
</dbReference>
<dbReference type="InterPro" id="IPR002347">
    <property type="entry name" value="SDR_fam"/>
</dbReference>
<comment type="similarity">
    <text evidence="1">Belongs to the short-chain dehydrogenases/reductases (SDR) family.</text>
</comment>
<keyword evidence="4" id="KW-0443">Lipid metabolism</keyword>
<evidence type="ECO:0000313" key="6">
    <source>
        <dbReference type="EMBL" id="MEJ8847434.1"/>
    </source>
</evidence>
<name>A0ABU8WJ64_9BURK</name>
<dbReference type="Pfam" id="PF13561">
    <property type="entry name" value="adh_short_C2"/>
    <property type="match status" value="1"/>
</dbReference>
<evidence type="ECO:0000256" key="1">
    <source>
        <dbReference type="ARBA" id="ARBA00006484"/>
    </source>
</evidence>
<dbReference type="Proteomes" id="UP001385892">
    <property type="component" value="Unassembled WGS sequence"/>
</dbReference>
<keyword evidence="5" id="KW-0753">Steroid metabolism</keyword>
<dbReference type="EMBL" id="JBBKZT010000005">
    <property type="protein sequence ID" value="MEJ8847434.1"/>
    <property type="molecule type" value="Genomic_DNA"/>
</dbReference>
<dbReference type="PANTHER" id="PTHR43180:SF28">
    <property type="entry name" value="NAD(P)-BINDING ROSSMANN-FOLD SUPERFAMILY PROTEIN"/>
    <property type="match status" value="1"/>
</dbReference>
<dbReference type="PROSITE" id="PS00061">
    <property type="entry name" value="ADH_SHORT"/>
    <property type="match status" value="1"/>
</dbReference>
<organism evidence="6 7">
    <name type="scientific">Variovorax rhizosphaerae</name>
    <dbReference type="NCBI Taxonomy" id="1836200"/>
    <lineage>
        <taxon>Bacteria</taxon>
        <taxon>Pseudomonadati</taxon>
        <taxon>Pseudomonadota</taxon>
        <taxon>Betaproteobacteria</taxon>
        <taxon>Burkholderiales</taxon>
        <taxon>Comamonadaceae</taxon>
        <taxon>Variovorax</taxon>
    </lineage>
</organism>
<evidence type="ECO:0000256" key="4">
    <source>
        <dbReference type="ARBA" id="ARBA00023098"/>
    </source>
</evidence>
<evidence type="ECO:0000256" key="3">
    <source>
        <dbReference type="ARBA" id="ARBA00023027"/>
    </source>
</evidence>
<dbReference type="EC" id="1.1.1.47" evidence="6"/>
<dbReference type="GO" id="GO:0047936">
    <property type="term" value="F:glucose 1-dehydrogenase [NAD(P)+] activity"/>
    <property type="evidence" value="ECO:0007669"/>
    <property type="project" value="UniProtKB-EC"/>
</dbReference>
<sequence length="280" mass="28911">MGRLDNKVAVITGGASGIGEASVRLFAREGAKLVIADLQDERGRRLAEELGSQVIFQHTDVSQEADVQEAIDLALSMFGRLDCMFNNAGIPGPGGPIENLAVEGWDNAMAVLVRSAYLGMKHAAPIMKRQGSGSIVSTASVAGMQSGFAGHAYSAAKAAVINLTRSVATELGESGVRVNCICPGGVATPIFGRAIGLDAEDAERSAGTMLMALANIQPLQRAGVPGDIANAALWLASDESSFVNGHALVVDGGITCGPMWTATNARREMLRAVLAPPAQG</sequence>
<dbReference type="PRINTS" id="PR00081">
    <property type="entry name" value="GDHRDH"/>
</dbReference>
<dbReference type="Gene3D" id="3.40.50.720">
    <property type="entry name" value="NAD(P)-binding Rossmann-like Domain"/>
    <property type="match status" value="1"/>
</dbReference>
<dbReference type="InterPro" id="IPR036291">
    <property type="entry name" value="NAD(P)-bd_dom_sf"/>
</dbReference>
<keyword evidence="3" id="KW-0520">NAD</keyword>
<evidence type="ECO:0000256" key="2">
    <source>
        <dbReference type="ARBA" id="ARBA00023002"/>
    </source>
</evidence>